<evidence type="ECO:0000259" key="1">
    <source>
        <dbReference type="PROSITE" id="PS50011"/>
    </source>
</evidence>
<organism evidence="2 3">
    <name type="scientific">Streptomyces scabichelini</name>
    <dbReference type="NCBI Taxonomy" id="2711217"/>
    <lineage>
        <taxon>Bacteria</taxon>
        <taxon>Bacillati</taxon>
        <taxon>Actinomycetota</taxon>
        <taxon>Actinomycetes</taxon>
        <taxon>Kitasatosporales</taxon>
        <taxon>Streptomycetaceae</taxon>
        <taxon>Streptomyces</taxon>
    </lineage>
</organism>
<protein>
    <submittedName>
        <fullName evidence="2">Protein kinase/lanthionine synthetase C family protein</fullName>
    </submittedName>
</protein>
<dbReference type="Pfam" id="PF05147">
    <property type="entry name" value="LANC_like"/>
    <property type="match status" value="1"/>
</dbReference>
<evidence type="ECO:0000313" key="2">
    <source>
        <dbReference type="EMBL" id="NGO14180.1"/>
    </source>
</evidence>
<dbReference type="InterPro" id="IPR007822">
    <property type="entry name" value="LANC-like"/>
</dbReference>
<dbReference type="AlphaFoldDB" id="A0A6G4VK57"/>
<feature type="domain" description="Protein kinase" evidence="1">
    <location>
        <begin position="11"/>
        <end position="303"/>
    </location>
</feature>
<dbReference type="SUPFAM" id="SSF56112">
    <property type="entry name" value="Protein kinase-like (PK-like)"/>
    <property type="match status" value="1"/>
</dbReference>
<dbReference type="RefSeq" id="WP_165268285.1">
    <property type="nucleotide sequence ID" value="NZ_JAAKZY010000239.1"/>
</dbReference>
<comment type="caution">
    <text evidence="2">The sequence shown here is derived from an EMBL/GenBank/DDBJ whole genome shotgun (WGS) entry which is preliminary data.</text>
</comment>
<dbReference type="EMBL" id="JAAKZY010000239">
    <property type="protein sequence ID" value="NGO14180.1"/>
    <property type="molecule type" value="Genomic_DNA"/>
</dbReference>
<dbReference type="PRINTS" id="PR01950">
    <property type="entry name" value="LANCSUPER"/>
</dbReference>
<dbReference type="InterPro" id="IPR011009">
    <property type="entry name" value="Kinase-like_dom_sf"/>
</dbReference>
<dbReference type="GO" id="GO:0004672">
    <property type="term" value="F:protein kinase activity"/>
    <property type="evidence" value="ECO:0007669"/>
    <property type="project" value="InterPro"/>
</dbReference>
<dbReference type="CDD" id="cd04791">
    <property type="entry name" value="LanC_SerThrkinase"/>
    <property type="match status" value="1"/>
</dbReference>
<keyword evidence="2" id="KW-0418">Kinase</keyword>
<dbReference type="InterPro" id="IPR058053">
    <property type="entry name" value="RamC_C"/>
</dbReference>
<proteinExistence type="predicted"/>
<reference evidence="2 3" key="1">
    <citation type="submission" date="2020-02" db="EMBL/GenBank/DDBJ databases">
        <title>Whole-genome analyses of novel actinobacteria.</title>
        <authorList>
            <person name="Sahin N."/>
            <person name="Gencbay T."/>
        </authorList>
    </citation>
    <scope>NUCLEOTIDE SEQUENCE [LARGE SCALE GENOMIC DNA]</scope>
    <source>
        <strain evidence="2 3">HC44</strain>
    </source>
</reference>
<keyword evidence="3" id="KW-1185">Reference proteome</keyword>
<dbReference type="GO" id="GO:0031179">
    <property type="term" value="P:peptide modification"/>
    <property type="evidence" value="ECO:0007669"/>
    <property type="project" value="InterPro"/>
</dbReference>
<dbReference type="Pfam" id="PF00069">
    <property type="entry name" value="Pkinase"/>
    <property type="match status" value="1"/>
</dbReference>
<dbReference type="InterPro" id="IPR000719">
    <property type="entry name" value="Prot_kinase_dom"/>
</dbReference>
<keyword evidence="2" id="KW-0808">Transferase</keyword>
<dbReference type="SMART" id="SM01260">
    <property type="entry name" value="LANC_like"/>
    <property type="match status" value="1"/>
</dbReference>
<dbReference type="SMART" id="SM00220">
    <property type="entry name" value="S_TKc"/>
    <property type="match status" value="1"/>
</dbReference>
<gene>
    <name evidence="2" type="ORF">G5C60_42955</name>
</gene>
<name>A0A6G4VK57_9ACTN</name>
<sequence>TGGGGGPIRNYRVLRPLHYAGTGGIYLAERIGDGLPVVLKEARPHTGFADDGSDAQGRLRREFDALNRLKGTGVAPEPIELFEEWEHLFLAEEYIDAMALISFIGAHHPMTLNDRRPEAIKEYREAVEEVVAGVRHAVTTCHEAGLTYGDLSITNIKVDPDTRRVRLIDFESVRPIDGPQNLYPFTSGFAPARETFTGNGRAFDLFGVDCVRLAMTMPRNTLRDLDSAALARSTRHMAGLLDEPVDDLLARLGLPDDPPLTDLSDSGAVVQGCVRFIEAVMSPDRDDRLFPADPRVFGTNPWSVAYGAAGVLRALHRITGRIPEAAREWMSRTADGLDQVPPGLYTGMAGVAWTLCDAGEPDRGLEIMDRMIRLIDRDPLPAADIMAGRAGVGMACLAGWDSTGDTTLLAAAERIGRSLLADARDTGTGLYWPDPRGGRQPVGYDYGSSGVALFLLYLYRATGDEAFLRIGRRALAHDLAQAIEHDEGMLSFPQSVGGGAATPYWSRGASGIGTTLVRYCRVTGEERLRSVLERLLRSRAGGLSVSPGLFTGMAGMANFGQDCADLLGLSEGRTIALNASAAIASLACEQREGIAFPGEGFVRFSTDYATGSAGIALTLDRVHRGGANFNYTLDQLLPGGTDA</sequence>
<dbReference type="Gene3D" id="1.50.10.20">
    <property type="match status" value="1"/>
</dbReference>
<dbReference type="Gene3D" id="1.10.510.10">
    <property type="entry name" value="Transferase(Phosphotransferase) domain 1"/>
    <property type="match status" value="1"/>
</dbReference>
<dbReference type="SUPFAM" id="SSF158745">
    <property type="entry name" value="LanC-like"/>
    <property type="match status" value="1"/>
</dbReference>
<feature type="non-terminal residue" evidence="2">
    <location>
        <position position="1"/>
    </location>
</feature>
<evidence type="ECO:0000313" key="3">
    <source>
        <dbReference type="Proteomes" id="UP000472335"/>
    </source>
</evidence>
<dbReference type="Proteomes" id="UP000472335">
    <property type="component" value="Unassembled WGS sequence"/>
</dbReference>
<dbReference type="GO" id="GO:0005524">
    <property type="term" value="F:ATP binding"/>
    <property type="evidence" value="ECO:0007669"/>
    <property type="project" value="InterPro"/>
</dbReference>
<dbReference type="PROSITE" id="PS50011">
    <property type="entry name" value="PROTEIN_KINASE_DOM"/>
    <property type="match status" value="1"/>
</dbReference>
<accession>A0A6G4VK57</accession>